<feature type="non-terminal residue" evidence="1">
    <location>
        <position position="174"/>
    </location>
</feature>
<protein>
    <submittedName>
        <fullName evidence="1">Uncharacterized protein</fullName>
    </submittedName>
</protein>
<sequence length="174" mass="20398">EVKSRENRNQVGANCKESLIFFIFYAPLVYEDDEHDLKIGVLRRSRQPLPAFAEIAYLPRLHQDHKRERESFFSQRYPDLVGDDVERQDDSMTKITMNHRTSLNVKLKPRSEVSRWTAMDRKETSLRWCSYLLSKPSLKWVRLELVPVAASSLREFEFVILGAGHMSASRLQRS</sequence>
<evidence type="ECO:0000313" key="1">
    <source>
        <dbReference type="EMBL" id="CAG7888959.1"/>
    </source>
</evidence>
<name>A0A8D9GXI7_BRACM</name>
<proteinExistence type="predicted"/>
<dbReference type="Proteomes" id="UP000694005">
    <property type="component" value="Chromosome A01"/>
</dbReference>
<organism evidence="1 2">
    <name type="scientific">Brassica campestris</name>
    <name type="common">Field mustard</name>
    <dbReference type="NCBI Taxonomy" id="3711"/>
    <lineage>
        <taxon>Eukaryota</taxon>
        <taxon>Viridiplantae</taxon>
        <taxon>Streptophyta</taxon>
        <taxon>Embryophyta</taxon>
        <taxon>Tracheophyta</taxon>
        <taxon>Spermatophyta</taxon>
        <taxon>Magnoliopsida</taxon>
        <taxon>eudicotyledons</taxon>
        <taxon>Gunneridae</taxon>
        <taxon>Pentapetalae</taxon>
        <taxon>rosids</taxon>
        <taxon>malvids</taxon>
        <taxon>Brassicales</taxon>
        <taxon>Brassicaceae</taxon>
        <taxon>Brassiceae</taxon>
        <taxon>Brassica</taxon>
    </lineage>
</organism>
<accession>A0A8D9GXI7</accession>
<reference evidence="1 2" key="1">
    <citation type="submission" date="2021-07" db="EMBL/GenBank/DDBJ databases">
        <authorList>
            <consortium name="Genoscope - CEA"/>
            <person name="William W."/>
        </authorList>
    </citation>
    <scope>NUCLEOTIDE SEQUENCE [LARGE SCALE GENOMIC DNA]</scope>
</reference>
<dbReference type="EMBL" id="LS974617">
    <property type="protein sequence ID" value="CAG7888959.1"/>
    <property type="molecule type" value="Genomic_DNA"/>
</dbReference>
<gene>
    <name evidence="1" type="ORF">BRAPAZ1V2_A01P30350.2</name>
</gene>
<dbReference type="Gramene" id="A01p30350.2_BraZ1">
    <property type="protein sequence ID" value="A01p30350.2_BraZ1.CDS"/>
    <property type="gene ID" value="A01g30350.2_BraZ1"/>
</dbReference>
<dbReference type="AlphaFoldDB" id="A0A8D9GXI7"/>
<evidence type="ECO:0000313" key="2">
    <source>
        <dbReference type="Proteomes" id="UP000694005"/>
    </source>
</evidence>